<evidence type="ECO:0000259" key="14">
    <source>
        <dbReference type="Pfam" id="PF25768"/>
    </source>
</evidence>
<dbReference type="PIRSF" id="PIRSF037536">
    <property type="entry name" value="WD_repeat_p35"/>
    <property type="match status" value="1"/>
</dbReference>
<keyword evidence="5" id="KW-0970">Cilium biogenesis/degradation</keyword>
<feature type="domain" description="IFT121-like TPR repeats" evidence="14">
    <location>
        <begin position="993"/>
        <end position="1092"/>
    </location>
</feature>
<dbReference type="InterPro" id="IPR015943">
    <property type="entry name" value="WD40/YVTN_repeat-like_dom_sf"/>
</dbReference>
<keyword evidence="7" id="KW-0206">Cytoskeleton</keyword>
<reference evidence="15 16" key="2">
    <citation type="submission" date="2018-11" db="EMBL/GenBank/DDBJ databases">
        <authorList>
            <consortium name="Pathogen Informatics"/>
        </authorList>
    </citation>
    <scope>NUCLEOTIDE SEQUENCE [LARGE SCALE GENOMIC DNA]</scope>
</reference>
<dbReference type="SUPFAM" id="SSF50978">
    <property type="entry name" value="WD40 repeat-like"/>
    <property type="match status" value="1"/>
</dbReference>
<evidence type="ECO:0000259" key="11">
    <source>
        <dbReference type="Pfam" id="PF23387"/>
    </source>
</evidence>
<protein>
    <submittedName>
        <fullName evidence="17">WD_REPEATS_REGION domain-containing protein</fullName>
    </submittedName>
</protein>
<feature type="domain" description="IFT121 second beta-propeller" evidence="12">
    <location>
        <begin position="281"/>
        <end position="619"/>
    </location>
</feature>
<evidence type="ECO:0000256" key="4">
    <source>
        <dbReference type="ARBA" id="ARBA00022737"/>
    </source>
</evidence>
<feature type="domain" description="IFT121/TULP4 N-terminal" evidence="13">
    <location>
        <begin position="1"/>
        <end position="276"/>
    </location>
</feature>
<gene>
    <name evidence="15" type="ORF">TASK_LOCUS8741</name>
</gene>
<feature type="domain" description="IFT121-like zinc finger" evidence="10">
    <location>
        <begin position="1156"/>
        <end position="1198"/>
    </location>
</feature>
<dbReference type="InterPro" id="IPR017233">
    <property type="entry name" value="WDR35"/>
</dbReference>
<dbReference type="Gene3D" id="1.25.40.470">
    <property type="match status" value="1"/>
</dbReference>
<dbReference type="Pfam" id="PF24797">
    <property type="entry name" value="Beta-prop_WDR35_TULP_N"/>
    <property type="match status" value="1"/>
</dbReference>
<dbReference type="InterPro" id="IPR056158">
    <property type="entry name" value="Beta-prop_IFT121_2nd"/>
</dbReference>
<dbReference type="STRING" id="60517.A0A0R3WDA6"/>
<evidence type="ECO:0000256" key="7">
    <source>
        <dbReference type="ARBA" id="ARBA00023212"/>
    </source>
</evidence>
<dbReference type="PROSITE" id="PS50082">
    <property type="entry name" value="WD_REPEATS_2"/>
    <property type="match status" value="1"/>
</dbReference>
<dbReference type="InterPro" id="IPR039857">
    <property type="entry name" value="Ift122/121"/>
</dbReference>
<organism evidence="17">
    <name type="scientific">Taenia asiatica</name>
    <name type="common">Asian tapeworm</name>
    <dbReference type="NCBI Taxonomy" id="60517"/>
    <lineage>
        <taxon>Eukaryota</taxon>
        <taxon>Metazoa</taxon>
        <taxon>Spiralia</taxon>
        <taxon>Lophotrochozoa</taxon>
        <taxon>Platyhelminthes</taxon>
        <taxon>Cestoda</taxon>
        <taxon>Eucestoda</taxon>
        <taxon>Cyclophyllidea</taxon>
        <taxon>Taeniidae</taxon>
        <taxon>Taenia</taxon>
    </lineage>
</organism>
<dbReference type="PANTHER" id="PTHR12764">
    <property type="entry name" value="WD REPEAT DOMAIN-RELATED"/>
    <property type="match status" value="1"/>
</dbReference>
<dbReference type="WBParaSite" id="TASK_0000874001-mRNA-1">
    <property type="protein sequence ID" value="TASK_0000874001-mRNA-1"/>
    <property type="gene ID" value="TASK_0000874001"/>
</dbReference>
<evidence type="ECO:0000256" key="5">
    <source>
        <dbReference type="ARBA" id="ARBA00022794"/>
    </source>
</evidence>
<evidence type="ECO:0000256" key="2">
    <source>
        <dbReference type="ARBA" id="ARBA00022490"/>
    </source>
</evidence>
<dbReference type="InterPro" id="IPR056157">
    <property type="entry name" value="TPR_IFT80_172_dom"/>
</dbReference>
<name>A0A0R3WDA6_TAEAS</name>
<dbReference type="InterPro" id="IPR036322">
    <property type="entry name" value="WD40_repeat_dom_sf"/>
</dbReference>
<dbReference type="Gene3D" id="2.130.10.10">
    <property type="entry name" value="YVTN repeat-like/Quinoprotein amine dehydrogenase"/>
    <property type="match status" value="1"/>
</dbReference>
<keyword evidence="6" id="KW-0969">Cilium</keyword>
<evidence type="ECO:0000313" key="17">
    <source>
        <dbReference type="WBParaSite" id="TASK_0000874001-mRNA-1"/>
    </source>
</evidence>
<keyword evidence="16" id="KW-1185">Reference proteome</keyword>
<evidence type="ECO:0000259" key="12">
    <source>
        <dbReference type="Pfam" id="PF23390"/>
    </source>
</evidence>
<keyword evidence="3 9" id="KW-0853">WD repeat</keyword>
<dbReference type="GO" id="GO:1905515">
    <property type="term" value="P:non-motile cilium assembly"/>
    <property type="evidence" value="ECO:0007669"/>
    <property type="project" value="TreeGrafter"/>
</dbReference>
<evidence type="ECO:0000313" key="16">
    <source>
        <dbReference type="Proteomes" id="UP000282613"/>
    </source>
</evidence>
<accession>A0A0R3WDA6</accession>
<dbReference type="EMBL" id="UYRS01018878">
    <property type="protein sequence ID" value="VDK40936.1"/>
    <property type="molecule type" value="Genomic_DNA"/>
</dbReference>
<evidence type="ECO:0000313" key="15">
    <source>
        <dbReference type="EMBL" id="VDK40936.1"/>
    </source>
</evidence>
<dbReference type="Pfam" id="PF23387">
    <property type="entry name" value="TPR_IFT80_172"/>
    <property type="match status" value="1"/>
</dbReference>
<comment type="subcellular location">
    <subcellularLocation>
        <location evidence="1">Cytoplasm</location>
        <location evidence="1">Cytoskeleton</location>
        <location evidence="1">Cilium basal body</location>
    </subcellularLocation>
</comment>
<dbReference type="InterPro" id="IPR056170">
    <property type="entry name" value="Znf_IFT121-like"/>
</dbReference>
<dbReference type="Pfam" id="PF23145">
    <property type="entry name" value="Zf_2nd_IFT121"/>
    <property type="match status" value="1"/>
</dbReference>
<dbReference type="Proteomes" id="UP000282613">
    <property type="component" value="Unassembled WGS sequence"/>
</dbReference>
<reference evidence="17" key="1">
    <citation type="submission" date="2017-02" db="UniProtKB">
        <authorList>
            <consortium name="WormBaseParasite"/>
        </authorList>
    </citation>
    <scope>IDENTIFICATION</scope>
</reference>
<evidence type="ECO:0000256" key="3">
    <source>
        <dbReference type="ARBA" id="ARBA00022574"/>
    </source>
</evidence>
<dbReference type="InterPro" id="IPR056159">
    <property type="entry name" value="Beta-prop_IFT121_TULP_N"/>
</dbReference>
<proteinExistence type="predicted"/>
<keyword evidence="4" id="KW-0677">Repeat</keyword>
<evidence type="ECO:0000256" key="6">
    <source>
        <dbReference type="ARBA" id="ARBA00023069"/>
    </source>
</evidence>
<dbReference type="GO" id="GO:0030991">
    <property type="term" value="C:intraciliary transport particle A"/>
    <property type="evidence" value="ECO:0007669"/>
    <property type="project" value="TreeGrafter"/>
</dbReference>
<feature type="repeat" description="WD" evidence="9">
    <location>
        <begin position="5"/>
        <end position="36"/>
    </location>
</feature>
<dbReference type="Pfam" id="PF25768">
    <property type="entry name" value="TPR_IFT121"/>
    <property type="match status" value="1"/>
</dbReference>
<feature type="domain" description="IFT80/172/WDR35 TPR" evidence="11">
    <location>
        <begin position="653"/>
        <end position="745"/>
    </location>
</feature>
<dbReference type="GO" id="GO:0035721">
    <property type="term" value="P:intraciliary retrograde transport"/>
    <property type="evidence" value="ECO:0007669"/>
    <property type="project" value="TreeGrafter"/>
</dbReference>
<evidence type="ECO:0000256" key="1">
    <source>
        <dbReference type="ARBA" id="ARBA00004120"/>
    </source>
</evidence>
<dbReference type="GO" id="GO:0061512">
    <property type="term" value="P:protein localization to cilium"/>
    <property type="evidence" value="ECO:0007669"/>
    <property type="project" value="TreeGrafter"/>
</dbReference>
<keyword evidence="2" id="KW-0963">Cytoplasm</keyword>
<evidence type="ECO:0000259" key="13">
    <source>
        <dbReference type="Pfam" id="PF24797"/>
    </source>
</evidence>
<dbReference type="PANTHER" id="PTHR12764:SF5">
    <property type="entry name" value="LD29485P"/>
    <property type="match status" value="1"/>
</dbReference>
<dbReference type="InterPro" id="IPR057979">
    <property type="entry name" value="TPR_IFT121"/>
</dbReference>
<evidence type="ECO:0000256" key="9">
    <source>
        <dbReference type="PROSITE-ProRule" id="PRU00221"/>
    </source>
</evidence>
<dbReference type="InterPro" id="IPR001680">
    <property type="entry name" value="WD40_rpt"/>
</dbReference>
<dbReference type="GO" id="GO:0097730">
    <property type="term" value="C:non-motile cilium"/>
    <property type="evidence" value="ECO:0007669"/>
    <property type="project" value="TreeGrafter"/>
</dbReference>
<dbReference type="Pfam" id="PF23390">
    <property type="entry name" value="Beta-prop_WDR35_2nd"/>
    <property type="match status" value="1"/>
</dbReference>
<evidence type="ECO:0000259" key="10">
    <source>
        <dbReference type="Pfam" id="PF23145"/>
    </source>
</evidence>
<dbReference type="AlphaFoldDB" id="A0A0R3WDA6"/>
<evidence type="ECO:0000256" key="8">
    <source>
        <dbReference type="ARBA" id="ARBA00023273"/>
    </source>
</evidence>
<dbReference type="OrthoDB" id="10260567at2759"/>
<keyword evidence="8" id="KW-0966">Cell projection</keyword>
<sequence>MNQTLEGHSGTIQLITWNEQFEKLTTADENGVIIVWMLYKGLWYEEMINNRNKSRVRGLKWDKEGRRICIAYEDGAVIVGSVDGNRIWCKELKCTELVCADWAPHGRSILFGLSSGEIHIYDSLGIFLKKLSIYCLYDIHGAVSLVDFTWYRFDKGLCDPESPSLAVCFDVGRCQIMRNEQDLAPILLDTGLTITCCAWNESGSILAICGQQRFACDSEPQTLENIGVVQFYNPFGDHLHSLTIPGKGPAACTWEGSGSLRLAMAIDSYIYFANVRLNYDWTFCASAHTLVYAFTRSDAMDRCLMFWDVKRGLTHIRPVDNLLGICGDGDFCAVTHKIESISTPYQITVYNSLGCIADCMTTELEPRFSVMTGNYVVITNASVIFLWQFKNPKTLFGIGFAVKTRNKTRKAIQRMCHIDHKDGSLASQPPLNLDGSSSTATDTNMAKLLAIEPSENPIVALATSETRGLFIARSNGDVIRYRLPELWPEVCVHATDKLPVRIEVNCDATVFGLIDEHGVLSLHPIPESEDSDASMIEQLSTKFADFSRKEVWDLKFSTDNPSTFATMEKNKLVMIRDTEAEPPIHSSVYIARFTDLEVIGVQLDDIVQHCEHPKLEFVTRIPCRILAECRSLLEHKHLDEAKAYVEEHPHPKLWQTYAEASLHEMELDEAEVGFVMCQYYQGIDFVKKLRNIQSEVVRRAEVRAHFGDFDGAERLFLSADRCDLAISLRRRLGDWFRVAQLAKESGAVVRDSELTEVWNALGDHYYDKAQWPQASEFYRQGGDFKKLVHCLFRMEDYASLEGLIHELPDGHSLLPEIARIFTFFSLAAPAAKALLKCGQLKEALDVCVQLNDWSLAFQLTQVSPPSPSDGDSGEDDILTKTSLRRRLTGQLRASVNRMLEQSCPFEAIEMLKGAGYFLDAAKLLFRNPSQQESLFTGEEGDTSQSDLGVFGDQAALTERSRRRETVDTEAVAPRKENDLLQFSNSYEVTRLIDQPWRGAEACHYLMLSQNHLYSGLFEQALRTAILLRDYDDIFDARKIHSIIALCAVKSGAFATASKAFMKLQNLPGWSTLERQKLDTLIFEIFTRHSPKNLIKSASSIELDVMLERVTYNDFATTPRRCQTPRNGCRQSHSLSKCLCDKHSSFISCLSSETKVPICVVTGQPVTEYQFWMCPACKHSAYESEISRVQNCPICHIPIQ</sequence>